<proteinExistence type="inferred from homology"/>
<dbReference type="GO" id="GO:0006816">
    <property type="term" value="P:calcium ion transport"/>
    <property type="evidence" value="ECO:0007669"/>
    <property type="project" value="UniProtKB-KW"/>
</dbReference>
<evidence type="ECO:0000256" key="9">
    <source>
        <dbReference type="ARBA" id="ARBA00023136"/>
    </source>
</evidence>
<evidence type="ECO:0000256" key="7">
    <source>
        <dbReference type="ARBA" id="ARBA00022824"/>
    </source>
</evidence>
<keyword evidence="7 12" id="KW-0256">Endoplasmic reticulum</keyword>
<sequence>MAFGNGAPDIFSSIASVLSVPNPQAGLAISELLGGGIFVTSIVVASIILLQPFDVMRRPIIRDIGFFLVALSLLVFFVLYDNQIHWWQPALFLVIYGIYAFTVISGALVRQRIRKQKRQSRVMTKAIVAASKMIPKKSKSVIAGSKIAPAEVNEYKEANKNGFQQGHEFLDDGPKIFTPKLLDKNGNVVESTTIFPMGKLIIPVGESGDSEYQDRYSHVGDYVEAGKFFVKEKLDNEEDSETTDSSLIIVGENNEKMLMAAASNINREMNFSSALLYLCPIPNGPGLYAYVLLCSTALSVLILLFTRSDKEPKYYKPFAAYTGFAMSIAWIYTAAAEVVNVVMMFGSLFGISYQILGLTAVSWCNSIGDAIADFTVARQGFPRMGLSAAIGAPLFNLLVGFGTTFSIAKLQGKTVTVSVDGVKWTMFAALGLNLISTLVLLYIQRFSMRVLSCSSIVLFLLLNLVVFTSCKADDDFGDEDLVDETEHVAQTETETSNEEYVAPAFATPTLDKYSVHFVDWFDDLKAIGKRWLKSTAQKEGAEEAVAKYNGEWAIGSPSNVVINNDYGLIVKTKARHHAIAASLNKPFRFEGKPLVVQYEVKYEEGQECGGGYVKLLSVDPKAVFHDKTPYTIMFGPDKCGMSAKVHFILRLKNPKNGSVSEYHAKQPSRSLAPFFDDKKTHLYTLIVNPTNDFQVLIDNAEIIAGNLLKDLEPSVVPPQQIHDPEDKKPEDWDDREFIVDPEAKKPDDWDESAPKEIVDTDAKKV</sequence>
<evidence type="ECO:0000256" key="6">
    <source>
        <dbReference type="ARBA" id="ARBA00022692"/>
    </source>
</evidence>
<feature type="domain" description="Sodium/calcium exchanger membrane region" evidence="14">
    <location>
        <begin position="321"/>
        <end position="467"/>
    </location>
</feature>
<evidence type="ECO:0000256" key="2">
    <source>
        <dbReference type="ARBA" id="ARBA00004389"/>
    </source>
</evidence>
<keyword evidence="5" id="KW-0406">Ion transport</keyword>
<feature type="transmembrane region" description="Helical" evidence="12">
    <location>
        <begin position="60"/>
        <end position="80"/>
    </location>
</feature>
<dbReference type="Gene3D" id="1.20.1420.30">
    <property type="entry name" value="NCX, central ion-binding region"/>
    <property type="match status" value="2"/>
</dbReference>
<dbReference type="PANTHER" id="PTHR11073">
    <property type="entry name" value="CALRETICULIN AND CALNEXIN"/>
    <property type="match status" value="1"/>
</dbReference>
<feature type="transmembrane region" description="Helical" evidence="12">
    <location>
        <begin position="32"/>
        <end position="53"/>
    </location>
</feature>
<name>A0AAD4QV94_9BILA</name>
<comment type="subcellular location">
    <subcellularLocation>
        <location evidence="2">Endoplasmic reticulum membrane</location>
        <topology evidence="2">Single-pass membrane protein</topology>
    </subcellularLocation>
    <subcellularLocation>
        <location evidence="1">Membrane</location>
        <topology evidence="1">Multi-pass membrane protein</topology>
    </subcellularLocation>
</comment>
<evidence type="ECO:0000256" key="12">
    <source>
        <dbReference type="RuleBase" id="RU362126"/>
    </source>
</evidence>
<feature type="transmembrane region" description="Helical" evidence="12">
    <location>
        <begin position="86"/>
        <end position="109"/>
    </location>
</feature>
<dbReference type="Pfam" id="PF00262">
    <property type="entry name" value="Calreticulin"/>
    <property type="match status" value="1"/>
</dbReference>
<dbReference type="Gene3D" id="2.60.120.200">
    <property type="match status" value="1"/>
</dbReference>
<dbReference type="Proteomes" id="UP001201812">
    <property type="component" value="Unassembled WGS sequence"/>
</dbReference>
<feature type="transmembrane region" description="Helical" evidence="12">
    <location>
        <begin position="384"/>
        <end position="404"/>
    </location>
</feature>
<dbReference type="GO" id="GO:0036503">
    <property type="term" value="P:ERAD pathway"/>
    <property type="evidence" value="ECO:0007669"/>
    <property type="project" value="TreeGrafter"/>
</dbReference>
<dbReference type="EMBL" id="JAKKPZ010000899">
    <property type="protein sequence ID" value="KAI1691616.1"/>
    <property type="molecule type" value="Genomic_DNA"/>
</dbReference>
<dbReference type="InterPro" id="IPR013320">
    <property type="entry name" value="ConA-like_dom_sf"/>
</dbReference>
<evidence type="ECO:0000259" key="14">
    <source>
        <dbReference type="Pfam" id="PF01699"/>
    </source>
</evidence>
<dbReference type="FunFam" id="2.60.120.200:FF:000011">
    <property type="entry name" value="Probable calnexin"/>
    <property type="match status" value="1"/>
</dbReference>
<dbReference type="GO" id="GO:0005789">
    <property type="term" value="C:endoplasmic reticulum membrane"/>
    <property type="evidence" value="ECO:0007669"/>
    <property type="project" value="UniProtKB-SubCell"/>
</dbReference>
<feature type="domain" description="Sodium/calcium exchanger membrane region" evidence="14">
    <location>
        <begin position="1"/>
        <end position="104"/>
    </location>
</feature>
<accession>A0AAD4QV94</accession>
<evidence type="ECO:0000256" key="10">
    <source>
        <dbReference type="ARBA" id="ARBA00023186"/>
    </source>
</evidence>
<evidence type="ECO:0000313" key="15">
    <source>
        <dbReference type="EMBL" id="KAI1691616.1"/>
    </source>
</evidence>
<comment type="similarity">
    <text evidence="3 12">Belongs to the calreticulin family.</text>
</comment>
<dbReference type="InterPro" id="IPR004837">
    <property type="entry name" value="NaCa_Exmemb"/>
</dbReference>
<keyword evidence="11" id="KW-1015">Disulfide bond</keyword>
<keyword evidence="8 12" id="KW-1133">Transmembrane helix</keyword>
<keyword evidence="10 12" id="KW-0143">Chaperone</keyword>
<feature type="compositionally biased region" description="Basic and acidic residues" evidence="13">
    <location>
        <begin position="722"/>
        <end position="765"/>
    </location>
</feature>
<keyword evidence="5" id="KW-0106">Calcium</keyword>
<dbReference type="PRINTS" id="PR00626">
    <property type="entry name" value="CALRETICULIN"/>
</dbReference>
<dbReference type="PROSITE" id="PS00805">
    <property type="entry name" value="CALRETICULIN_REPEAT"/>
    <property type="match status" value="1"/>
</dbReference>
<evidence type="ECO:0000256" key="11">
    <source>
        <dbReference type="PIRSR" id="PIRSR601580-3"/>
    </source>
</evidence>
<keyword evidence="5" id="KW-0813">Transport</keyword>
<keyword evidence="6 12" id="KW-0812">Transmembrane</keyword>
<dbReference type="GO" id="GO:0006457">
    <property type="term" value="P:protein folding"/>
    <property type="evidence" value="ECO:0007669"/>
    <property type="project" value="InterPro"/>
</dbReference>
<keyword evidence="9 12" id="KW-0472">Membrane</keyword>
<dbReference type="AlphaFoldDB" id="A0AAD4QV94"/>
<feature type="transmembrane region" description="Helical" evidence="12">
    <location>
        <begin position="287"/>
        <end position="306"/>
    </location>
</feature>
<dbReference type="Pfam" id="PF01699">
    <property type="entry name" value="Na_Ca_ex"/>
    <property type="match status" value="2"/>
</dbReference>
<dbReference type="Gene3D" id="2.10.250.10">
    <property type="entry name" value="Calreticulin/calnexin, P domain"/>
    <property type="match status" value="1"/>
</dbReference>
<evidence type="ECO:0000256" key="13">
    <source>
        <dbReference type="SAM" id="MobiDB-lite"/>
    </source>
</evidence>
<protein>
    <submittedName>
        <fullName evidence="15">Calreticulin family domain-containing protein</fullName>
    </submittedName>
</protein>
<feature type="transmembrane region" description="Helical" evidence="12">
    <location>
        <begin position="450"/>
        <end position="467"/>
    </location>
</feature>
<evidence type="ECO:0000256" key="1">
    <source>
        <dbReference type="ARBA" id="ARBA00004141"/>
    </source>
</evidence>
<feature type="region of interest" description="Disordered" evidence="13">
    <location>
        <begin position="716"/>
        <end position="765"/>
    </location>
</feature>
<dbReference type="InterPro" id="IPR001580">
    <property type="entry name" value="Calret/calnex"/>
</dbReference>
<organism evidence="15 16">
    <name type="scientific">Ditylenchus destructor</name>
    <dbReference type="NCBI Taxonomy" id="166010"/>
    <lineage>
        <taxon>Eukaryota</taxon>
        <taxon>Metazoa</taxon>
        <taxon>Ecdysozoa</taxon>
        <taxon>Nematoda</taxon>
        <taxon>Chromadorea</taxon>
        <taxon>Rhabditida</taxon>
        <taxon>Tylenchina</taxon>
        <taxon>Tylenchomorpha</taxon>
        <taxon>Sphaerularioidea</taxon>
        <taxon>Anguinidae</taxon>
        <taxon>Anguininae</taxon>
        <taxon>Ditylenchus</taxon>
    </lineage>
</organism>
<evidence type="ECO:0000313" key="16">
    <source>
        <dbReference type="Proteomes" id="UP001201812"/>
    </source>
</evidence>
<evidence type="ECO:0000256" key="3">
    <source>
        <dbReference type="ARBA" id="ARBA00010983"/>
    </source>
</evidence>
<dbReference type="SUPFAM" id="SSF49899">
    <property type="entry name" value="Concanavalin A-like lectins/glucanases"/>
    <property type="match status" value="1"/>
</dbReference>
<evidence type="ECO:0000256" key="4">
    <source>
        <dbReference type="ARBA" id="ARBA00022449"/>
    </source>
</evidence>
<keyword evidence="4" id="KW-0050">Antiport</keyword>
<evidence type="ECO:0000256" key="8">
    <source>
        <dbReference type="ARBA" id="ARBA00022989"/>
    </source>
</evidence>
<dbReference type="GO" id="GO:0005509">
    <property type="term" value="F:calcium ion binding"/>
    <property type="evidence" value="ECO:0007669"/>
    <property type="project" value="InterPro"/>
</dbReference>
<feature type="disulfide bond" evidence="11">
    <location>
        <begin position="608"/>
        <end position="639"/>
    </location>
</feature>
<dbReference type="GO" id="GO:0015297">
    <property type="term" value="F:antiporter activity"/>
    <property type="evidence" value="ECO:0007669"/>
    <property type="project" value="UniProtKB-KW"/>
</dbReference>
<keyword evidence="16" id="KW-1185">Reference proteome</keyword>
<dbReference type="GO" id="GO:0051082">
    <property type="term" value="F:unfolded protein binding"/>
    <property type="evidence" value="ECO:0007669"/>
    <property type="project" value="InterPro"/>
</dbReference>
<comment type="caution">
    <text evidence="15">The sequence shown here is derived from an EMBL/GenBank/DDBJ whole genome shotgun (WGS) entry which is preliminary data.</text>
</comment>
<gene>
    <name evidence="15" type="ORF">DdX_21764</name>
</gene>
<dbReference type="PANTHER" id="PTHR11073:SF1">
    <property type="entry name" value="CALNEXIN 14D-RELATED"/>
    <property type="match status" value="1"/>
</dbReference>
<dbReference type="InterPro" id="IPR018124">
    <property type="entry name" value="Calret/calnex_CS"/>
</dbReference>
<keyword evidence="5" id="KW-0109">Calcium transport</keyword>
<reference evidence="15" key="1">
    <citation type="submission" date="2022-01" db="EMBL/GenBank/DDBJ databases">
        <title>Genome Sequence Resource for Two Populations of Ditylenchus destructor, the Migratory Endoparasitic Phytonematode.</title>
        <authorList>
            <person name="Zhang H."/>
            <person name="Lin R."/>
            <person name="Xie B."/>
        </authorList>
    </citation>
    <scope>NUCLEOTIDE SEQUENCE</scope>
    <source>
        <strain evidence="15">BazhouSP</strain>
    </source>
</reference>
<dbReference type="PROSITE" id="PS00804">
    <property type="entry name" value="CALRETICULIN_2"/>
    <property type="match status" value="1"/>
</dbReference>
<dbReference type="InterPro" id="IPR044880">
    <property type="entry name" value="NCX_ion-bd_dom_sf"/>
</dbReference>
<dbReference type="InterPro" id="IPR009033">
    <property type="entry name" value="Calreticulin/calnexin_P_dom_sf"/>
</dbReference>
<dbReference type="PROSITE" id="PS00803">
    <property type="entry name" value="CALRETICULIN_1"/>
    <property type="match status" value="1"/>
</dbReference>
<evidence type="ECO:0000256" key="5">
    <source>
        <dbReference type="ARBA" id="ARBA00022568"/>
    </source>
</evidence>
<feature type="transmembrane region" description="Helical" evidence="12">
    <location>
        <begin position="424"/>
        <end position="443"/>
    </location>
</feature>